<dbReference type="EMBL" id="AP028920">
    <property type="protein sequence ID" value="BET00791.1"/>
    <property type="molecule type" value="Genomic_DNA"/>
</dbReference>
<keyword evidence="2" id="KW-1185">Reference proteome</keyword>
<evidence type="ECO:0000313" key="1">
    <source>
        <dbReference type="EMBL" id="BET00791.1"/>
    </source>
</evidence>
<organism evidence="1 2">
    <name type="scientific">Nesidiocoris tenuis</name>
    <dbReference type="NCBI Taxonomy" id="355587"/>
    <lineage>
        <taxon>Eukaryota</taxon>
        <taxon>Metazoa</taxon>
        <taxon>Ecdysozoa</taxon>
        <taxon>Arthropoda</taxon>
        <taxon>Hexapoda</taxon>
        <taxon>Insecta</taxon>
        <taxon>Pterygota</taxon>
        <taxon>Neoptera</taxon>
        <taxon>Paraneoptera</taxon>
        <taxon>Hemiptera</taxon>
        <taxon>Heteroptera</taxon>
        <taxon>Panheteroptera</taxon>
        <taxon>Cimicomorpha</taxon>
        <taxon>Miridae</taxon>
        <taxon>Dicyphina</taxon>
        <taxon>Nesidiocoris</taxon>
    </lineage>
</organism>
<sequence>MQPRPAARSRARHVSVPCKMLPTITNPSRRPLGRNAIHSAALWSEAALQTSVMAVVVMEPFLSAAHYDLIASRQRADYGYVIGLSGPTGG</sequence>
<proteinExistence type="predicted"/>
<gene>
    <name evidence="1" type="ORF">NTJ_13608</name>
</gene>
<protein>
    <submittedName>
        <fullName evidence="1">Uncharacterized protein</fullName>
    </submittedName>
</protein>
<dbReference type="Proteomes" id="UP001307889">
    <property type="component" value="Chromosome 12"/>
</dbReference>
<evidence type="ECO:0000313" key="2">
    <source>
        <dbReference type="Proteomes" id="UP001307889"/>
    </source>
</evidence>
<name>A0ABN7B8T0_9HEMI</name>
<reference evidence="1 2" key="1">
    <citation type="submission" date="2023-09" db="EMBL/GenBank/DDBJ databases">
        <title>Nesidiocoris tenuis whole genome shotgun sequence.</title>
        <authorList>
            <person name="Shibata T."/>
            <person name="Shimoda M."/>
            <person name="Kobayashi T."/>
            <person name="Uehara T."/>
        </authorList>
    </citation>
    <scope>NUCLEOTIDE SEQUENCE [LARGE SCALE GENOMIC DNA]</scope>
    <source>
        <strain evidence="1 2">Japan</strain>
    </source>
</reference>
<accession>A0ABN7B8T0</accession>